<evidence type="ECO:0000313" key="4">
    <source>
        <dbReference type="Proteomes" id="UP000694867"/>
    </source>
</evidence>
<dbReference type="Pfam" id="PF25898">
    <property type="entry name" value="LolA_2nd_metazoa"/>
    <property type="match status" value="1"/>
</dbReference>
<feature type="chain" id="PRO_5042482989" evidence="2">
    <location>
        <begin position="19"/>
        <end position="696"/>
    </location>
</feature>
<accession>A0AAJ6QQC2</accession>
<evidence type="ECO:0000256" key="2">
    <source>
        <dbReference type="SAM" id="SignalP"/>
    </source>
</evidence>
<dbReference type="RefSeq" id="XP_003740236.1">
    <property type="nucleotide sequence ID" value="XM_003740188.1"/>
</dbReference>
<feature type="signal peptide" evidence="2">
    <location>
        <begin position="1"/>
        <end position="18"/>
    </location>
</feature>
<keyword evidence="4" id="KW-1185">Reference proteome</keyword>
<name>A0AAJ6QQC2_9ACAR</name>
<dbReference type="GeneID" id="100900623"/>
<feature type="transmembrane region" description="Helical" evidence="1">
    <location>
        <begin position="629"/>
        <end position="655"/>
    </location>
</feature>
<dbReference type="KEGG" id="goe:100900623"/>
<dbReference type="Proteomes" id="UP000694867">
    <property type="component" value="Unplaced"/>
</dbReference>
<protein>
    <submittedName>
        <fullName evidence="5">Uncharacterized protein LOC100900623</fullName>
    </submittedName>
</protein>
<keyword evidence="1" id="KW-1133">Transmembrane helix</keyword>
<keyword evidence="1" id="KW-0812">Transmembrane</keyword>
<evidence type="ECO:0000313" key="5">
    <source>
        <dbReference type="RefSeq" id="XP_003740236.1"/>
    </source>
</evidence>
<organism evidence="4 5">
    <name type="scientific">Galendromus occidentalis</name>
    <name type="common">western predatory mite</name>
    <dbReference type="NCBI Taxonomy" id="34638"/>
    <lineage>
        <taxon>Eukaryota</taxon>
        <taxon>Metazoa</taxon>
        <taxon>Ecdysozoa</taxon>
        <taxon>Arthropoda</taxon>
        <taxon>Chelicerata</taxon>
        <taxon>Arachnida</taxon>
        <taxon>Acari</taxon>
        <taxon>Parasitiformes</taxon>
        <taxon>Mesostigmata</taxon>
        <taxon>Gamasina</taxon>
        <taxon>Phytoseioidea</taxon>
        <taxon>Phytoseiidae</taxon>
        <taxon>Typhlodrominae</taxon>
        <taxon>Galendromus</taxon>
    </lineage>
</organism>
<reference evidence="5" key="1">
    <citation type="submission" date="2025-08" db="UniProtKB">
        <authorList>
            <consortium name="RefSeq"/>
        </authorList>
    </citation>
    <scope>IDENTIFICATION</scope>
</reference>
<gene>
    <name evidence="5" type="primary">LOC100900623</name>
</gene>
<proteinExistence type="predicted"/>
<evidence type="ECO:0000259" key="3">
    <source>
        <dbReference type="Pfam" id="PF25898"/>
    </source>
</evidence>
<dbReference type="InterPro" id="IPR058831">
    <property type="entry name" value="LolA-like_dom_2nd"/>
</dbReference>
<evidence type="ECO:0000256" key="1">
    <source>
        <dbReference type="SAM" id="Phobius"/>
    </source>
</evidence>
<dbReference type="AlphaFoldDB" id="A0AAJ6QQC2"/>
<keyword evidence="1" id="KW-0472">Membrane</keyword>
<sequence length="696" mass="79167">MRLPVFLFQMSLWLGTNAQDCQIPRESFGPLPPVLPENFHMVYEKINLVEKTAEYFDVWYSWKEQKARVERVDSMNKGKVMIFDFEFSSSFGYNVPRPDIVRKTDEATGESSDGSMDQDASLNYEPITPDLYPNLYFFNPSERPVRMSDVYHSLLFGGPFRFKFAGNVSDDSSRFIKSNKFEGCVVDESTGKLLKVVYYWTQEDDMEKPVKCERTGDGVDEVLSIIRFDRDPQFPPDVFSLPRHKVCANHPGVVDRKNFPAMSDDFAWRQETFSWSSTEEGVLYGNIEQSYREVWVTDLYKIARLDWTPRRSEVEGTTFESFAGRPLSIIADIPYRAVFITDKINGRCVVKPLTEDFPLSVKVNGTYKLKKVFDLIGMDGPRALKGEYVERNGDVLVYTSNYTTQPNAEFATAHETSLRFDVQQATESFGAFQFVPVSQLTQRIASDPEGENPARLSYEQTSYFRYSSEHRPLHLFSAPGCIVHHKRKVFELRFAGSTWGVISGRKDEFVDELRHQIYLRGDLDTLMRVQAVNAYEASDVLATVTLLEPLEEIDSEISISIDEAAQRIAKDVDEGNFAVPFVFEGGDQLIAVENSFRMLNPTSSVANLRRSRREVVQEPDEPVSPDSGYSLGTFIGVCFAAFVLGIGGGLSYIYFRARFNQTTQPDVVPLGEMEQSLDHEHIQEAGPSGWKANEVY</sequence>
<feature type="domain" description="LolA-like" evidence="3">
    <location>
        <begin position="246"/>
        <end position="421"/>
    </location>
</feature>
<keyword evidence="2" id="KW-0732">Signal</keyword>